<reference evidence="7" key="1">
    <citation type="journal article" date="2019" name="Int. J. Syst. Evol. Microbiol.">
        <title>The Global Catalogue of Microorganisms (GCM) 10K type strain sequencing project: providing services to taxonomists for standard genome sequencing and annotation.</title>
        <authorList>
            <consortium name="The Broad Institute Genomics Platform"/>
            <consortium name="The Broad Institute Genome Sequencing Center for Infectious Disease"/>
            <person name="Wu L."/>
            <person name="Ma J."/>
        </authorList>
    </citation>
    <scope>NUCLEOTIDE SEQUENCE [LARGE SCALE GENOMIC DNA]</scope>
    <source>
        <strain evidence="7">KCTC 3950</strain>
    </source>
</reference>
<dbReference type="InterPro" id="IPR028995">
    <property type="entry name" value="Glyco_hydro_57/38_cen_sf"/>
</dbReference>
<dbReference type="InterPro" id="IPR011013">
    <property type="entry name" value="Gal_mutarotase_sf_dom"/>
</dbReference>
<keyword evidence="2" id="KW-0479">Metal-binding</keyword>
<dbReference type="Pfam" id="PF07748">
    <property type="entry name" value="Glyco_hydro_38C"/>
    <property type="match status" value="1"/>
</dbReference>
<evidence type="ECO:0000259" key="5">
    <source>
        <dbReference type="SMART" id="SM00872"/>
    </source>
</evidence>
<dbReference type="Proteomes" id="UP001597541">
    <property type="component" value="Unassembled WGS sequence"/>
</dbReference>
<accession>A0ABW5P8I9</accession>
<comment type="similarity">
    <text evidence="1">Belongs to the glycosyl hydrolase 38 family.</text>
</comment>
<dbReference type="RefSeq" id="WP_377600460.1">
    <property type="nucleotide sequence ID" value="NZ_JBHUME010000005.1"/>
</dbReference>
<dbReference type="Gene3D" id="2.70.98.30">
    <property type="entry name" value="Golgi alpha-mannosidase II, domain 4"/>
    <property type="match status" value="1"/>
</dbReference>
<dbReference type="InterPro" id="IPR041147">
    <property type="entry name" value="GH38_C"/>
</dbReference>
<dbReference type="Pfam" id="PF09261">
    <property type="entry name" value="Alpha-mann_mid"/>
    <property type="match status" value="1"/>
</dbReference>
<dbReference type="EMBL" id="JBHUME010000005">
    <property type="protein sequence ID" value="MFD2611621.1"/>
    <property type="molecule type" value="Genomic_DNA"/>
</dbReference>
<dbReference type="Gene3D" id="2.60.40.2220">
    <property type="match status" value="1"/>
</dbReference>
<keyword evidence="4" id="KW-0326">Glycosidase</keyword>
<organism evidence="6 7">
    <name type="scientific">Paenibacillus gansuensis</name>
    <dbReference type="NCBI Taxonomy" id="306542"/>
    <lineage>
        <taxon>Bacteria</taxon>
        <taxon>Bacillati</taxon>
        <taxon>Bacillota</taxon>
        <taxon>Bacilli</taxon>
        <taxon>Bacillales</taxon>
        <taxon>Paenibacillaceae</taxon>
        <taxon>Paenibacillus</taxon>
    </lineage>
</organism>
<name>A0ABW5P8I9_9BACL</name>
<comment type="caution">
    <text evidence="6">The sequence shown here is derived from an EMBL/GenBank/DDBJ whole genome shotgun (WGS) entry which is preliminary data.</text>
</comment>
<dbReference type="InterPro" id="IPR000602">
    <property type="entry name" value="Glyco_hydro_38_N"/>
</dbReference>
<dbReference type="PANTHER" id="PTHR46017:SF1">
    <property type="entry name" value="ALPHA-MANNOSIDASE 2C1"/>
    <property type="match status" value="1"/>
</dbReference>
<dbReference type="SMART" id="SM00872">
    <property type="entry name" value="Alpha-mann_mid"/>
    <property type="match status" value="1"/>
</dbReference>
<keyword evidence="3" id="KW-0378">Hydrolase</keyword>
<evidence type="ECO:0000256" key="2">
    <source>
        <dbReference type="ARBA" id="ARBA00022723"/>
    </source>
</evidence>
<dbReference type="InterPro" id="IPR011682">
    <property type="entry name" value="Glyco_hydro_38_C"/>
</dbReference>
<evidence type="ECO:0000256" key="3">
    <source>
        <dbReference type="ARBA" id="ARBA00022801"/>
    </source>
</evidence>
<dbReference type="SUPFAM" id="SSF88713">
    <property type="entry name" value="Glycoside hydrolase/deacetylase"/>
    <property type="match status" value="1"/>
</dbReference>
<evidence type="ECO:0000256" key="1">
    <source>
        <dbReference type="ARBA" id="ARBA00009792"/>
    </source>
</evidence>
<dbReference type="Gene3D" id="1.20.1270.50">
    <property type="entry name" value="Glycoside hydrolase family 38, central domain"/>
    <property type="match status" value="1"/>
</dbReference>
<sequence length="1020" mass="116477">MQKVDLFHKDWPVWNAIREVGRRIPDVQIAIPEWNYEKTLYKGPGQYEHISKGTIGWGDRWDERSTYFFTVDCSVPVCFNGRNLYLAMDIGGEAEVYVNGEARGSLDYGHSDVHLSDLANSGDCLKIRVLATRHAHSYENIERQKDVSYDHHIFNTSKLVSKNRTVEHFYRLAGYLFDVSQLEEEKEWCGRISALLRETLLDLDISGTRESYVSSVTEGIQRITEGVRSMKLPYKYTKAIMMGHSHLDLVFKWRWIETVRKVERTLSNTWNVLSRYPEAVYSQSQIKIIETLEQHYPDLFQKIDGLVREGRVELVGSLWVEYDTNLPSGESLIRQTLYAKRYTDGHGYPRSKVCFLPDTFGFSGILPQILRECGYEYFATTKLAWNDTNPFPHTFCEWQGIDGSKIKFYFMIVGYGGEAGFSQAVGLRIRPNQREIPVGFIQYGLGDGGGGISEEMIQNKRVMQELQSLVEVKDGTIEECLQEIDRSIPVPPVHAGEIYFENHRGVFTSQALIKKYNRECEILYRNAEILSVMANSEGYPYPNDRLDKGWKTVLFNQFHDTISGSLVHEAVKDVWESYREAAKDAESITEEAQNFLTLPGEGFTVWNLLNWPRSEAVQISLPMEKADQLDPAQVQIVGGRSGAAEILIEASDLPAFGGKTLTLPLRNADGISGYIPTPMDDPYVLENGHYRIEFDSNGEMKRILDKSCQREVLEGAGNRLEAFVELGDYFDSWNILSDFEMKRYVIQEISEIALIEQGPIRWTMKVVRRFRESIIHQYISIHRTSRRIDIRTDMDFKEPRILLKAAFEVKVVANEAVYDASMGSVSRSTGKGTSYEKAQFEVPMHKWMDLSDGAYGVALLNDSKYGGDIKGSTMRLTLLKTAQYPDPLQDIGRHEFTYSIYPHHGDYRNGNVVQAAYGLNHRVTVQAGAWSAPWNSWISLEGEGIVLETVKMAEKGHGIVLRMYEAYGNAAEAKLSAEYKFCKAYRCNALEEEPLEIPYESGTLHLPFRPFEIVTIWLHD</sequence>
<dbReference type="InterPro" id="IPR015341">
    <property type="entry name" value="Glyco_hydro_38_cen"/>
</dbReference>
<dbReference type="SUPFAM" id="SSF74650">
    <property type="entry name" value="Galactose mutarotase-like"/>
    <property type="match status" value="1"/>
</dbReference>
<dbReference type="SUPFAM" id="SSF88688">
    <property type="entry name" value="Families 57/38 glycoside transferase middle domain"/>
    <property type="match status" value="1"/>
</dbReference>
<dbReference type="InterPro" id="IPR011330">
    <property type="entry name" value="Glyco_hydro/deAcase_b/a-brl"/>
</dbReference>
<dbReference type="InterPro" id="IPR027291">
    <property type="entry name" value="Glyco_hydro_38_N_sf"/>
</dbReference>
<feature type="domain" description="Glycoside hydrolase family 38 central" evidence="5">
    <location>
        <begin position="501"/>
        <end position="578"/>
    </location>
</feature>
<dbReference type="InterPro" id="IPR037094">
    <property type="entry name" value="Glyco_hydro_38_cen_sf"/>
</dbReference>
<dbReference type="Gene3D" id="3.20.110.10">
    <property type="entry name" value="Glycoside hydrolase 38, N terminal domain"/>
    <property type="match status" value="1"/>
</dbReference>
<evidence type="ECO:0000256" key="4">
    <source>
        <dbReference type="ARBA" id="ARBA00023295"/>
    </source>
</evidence>
<protein>
    <submittedName>
        <fullName evidence="6">Alpha-mannosidase</fullName>
    </submittedName>
</protein>
<keyword evidence="7" id="KW-1185">Reference proteome</keyword>
<dbReference type="Pfam" id="PF01074">
    <property type="entry name" value="Glyco_hydro_38N"/>
    <property type="match status" value="1"/>
</dbReference>
<proteinExistence type="inferred from homology"/>
<dbReference type="PANTHER" id="PTHR46017">
    <property type="entry name" value="ALPHA-MANNOSIDASE 2C1"/>
    <property type="match status" value="1"/>
</dbReference>
<dbReference type="Pfam" id="PF17677">
    <property type="entry name" value="Glyco_hydro38C2"/>
    <property type="match status" value="1"/>
</dbReference>
<evidence type="ECO:0000313" key="6">
    <source>
        <dbReference type="EMBL" id="MFD2611621.1"/>
    </source>
</evidence>
<evidence type="ECO:0000313" key="7">
    <source>
        <dbReference type="Proteomes" id="UP001597541"/>
    </source>
</evidence>
<gene>
    <name evidence="6" type="ORF">ACFSUF_04205</name>
</gene>